<evidence type="ECO:0000256" key="16">
    <source>
        <dbReference type="PIRSR" id="PIRSR000239-1"/>
    </source>
</evidence>
<keyword evidence="6" id="KW-0809">Transit peptide</keyword>
<dbReference type="GO" id="GO:0045454">
    <property type="term" value="P:cell redox homeostasis"/>
    <property type="evidence" value="ECO:0007669"/>
    <property type="project" value="TreeGrafter"/>
</dbReference>
<evidence type="ECO:0000256" key="7">
    <source>
        <dbReference type="ARBA" id="ARBA00023002"/>
    </source>
</evidence>
<dbReference type="PROSITE" id="PS51352">
    <property type="entry name" value="THIOREDOXIN_2"/>
    <property type="match status" value="1"/>
</dbReference>
<dbReference type="InterPro" id="IPR036249">
    <property type="entry name" value="Thioredoxin-like_sf"/>
</dbReference>
<dbReference type="PANTHER" id="PTHR42801:SF4">
    <property type="entry name" value="AHPC_TSA FAMILY PROTEIN"/>
    <property type="match status" value="1"/>
</dbReference>
<dbReference type="PANTHER" id="PTHR42801">
    <property type="entry name" value="THIOREDOXIN-DEPENDENT PEROXIDE REDUCTASE"/>
    <property type="match status" value="1"/>
</dbReference>
<evidence type="ECO:0000313" key="19">
    <source>
        <dbReference type="Proteomes" id="UP000199153"/>
    </source>
</evidence>
<comment type="catalytic activity">
    <reaction evidence="14">
        <text>a hydroperoxide + [thioredoxin]-dithiol = an alcohol + [thioredoxin]-disulfide + H2O</text>
        <dbReference type="Rhea" id="RHEA:62620"/>
        <dbReference type="Rhea" id="RHEA-COMP:10698"/>
        <dbReference type="Rhea" id="RHEA-COMP:10700"/>
        <dbReference type="ChEBI" id="CHEBI:15377"/>
        <dbReference type="ChEBI" id="CHEBI:29950"/>
        <dbReference type="ChEBI" id="CHEBI:30879"/>
        <dbReference type="ChEBI" id="CHEBI:35924"/>
        <dbReference type="ChEBI" id="CHEBI:50058"/>
        <dbReference type="EC" id="1.11.1.24"/>
    </reaction>
</comment>
<reference evidence="18 19" key="1">
    <citation type="submission" date="2016-10" db="EMBL/GenBank/DDBJ databases">
        <authorList>
            <person name="de Groot N.N."/>
        </authorList>
    </citation>
    <scope>NUCLEOTIDE SEQUENCE [LARGE SCALE GENOMIC DNA]</scope>
    <source>
        <strain evidence="18 19">DSM 17794</strain>
    </source>
</reference>
<comment type="function">
    <text evidence="1">Thiol-specific peroxidase that catalyzes the reduction of hydrogen peroxide and organic hydroperoxides to water and alcohols, respectively. Plays a role in cell protection against oxidative stress by detoxifying peroxides and as sensor of hydrogen peroxide-mediated signaling events.</text>
</comment>
<evidence type="ECO:0000256" key="8">
    <source>
        <dbReference type="ARBA" id="ARBA00023078"/>
    </source>
</evidence>
<name>A0A1I4Y8Q5_9FLAO</name>
<keyword evidence="19" id="KW-1185">Reference proteome</keyword>
<dbReference type="EMBL" id="FOVL01000002">
    <property type="protein sequence ID" value="SFN34113.1"/>
    <property type="molecule type" value="Genomic_DNA"/>
</dbReference>
<dbReference type="CDD" id="cd03017">
    <property type="entry name" value="PRX_BCP"/>
    <property type="match status" value="1"/>
</dbReference>
<keyword evidence="8" id="KW-0793">Thylakoid</keyword>
<dbReference type="InterPro" id="IPR050924">
    <property type="entry name" value="Peroxiredoxin_BCP/PrxQ"/>
</dbReference>
<dbReference type="GO" id="GO:0034599">
    <property type="term" value="P:cellular response to oxidative stress"/>
    <property type="evidence" value="ECO:0007669"/>
    <property type="project" value="TreeGrafter"/>
</dbReference>
<evidence type="ECO:0000313" key="18">
    <source>
        <dbReference type="EMBL" id="SFN34113.1"/>
    </source>
</evidence>
<evidence type="ECO:0000256" key="12">
    <source>
        <dbReference type="ARBA" id="ARBA00038489"/>
    </source>
</evidence>
<evidence type="ECO:0000256" key="6">
    <source>
        <dbReference type="ARBA" id="ARBA00022946"/>
    </source>
</evidence>
<keyword evidence="10" id="KW-0676">Redox-active center</keyword>
<evidence type="ECO:0000259" key="17">
    <source>
        <dbReference type="PROSITE" id="PS51352"/>
    </source>
</evidence>
<evidence type="ECO:0000256" key="11">
    <source>
        <dbReference type="ARBA" id="ARBA00032824"/>
    </source>
</evidence>
<evidence type="ECO:0000256" key="13">
    <source>
        <dbReference type="ARBA" id="ARBA00042639"/>
    </source>
</evidence>
<dbReference type="InterPro" id="IPR024706">
    <property type="entry name" value="Peroxiredoxin_AhpC-typ"/>
</dbReference>
<organism evidence="18 19">
    <name type="scientific">Salegentibacter flavus</name>
    <dbReference type="NCBI Taxonomy" id="287099"/>
    <lineage>
        <taxon>Bacteria</taxon>
        <taxon>Pseudomonadati</taxon>
        <taxon>Bacteroidota</taxon>
        <taxon>Flavobacteriia</taxon>
        <taxon>Flavobacteriales</taxon>
        <taxon>Flavobacteriaceae</taxon>
        <taxon>Salegentibacter</taxon>
    </lineage>
</organism>
<evidence type="ECO:0000256" key="14">
    <source>
        <dbReference type="ARBA" id="ARBA00049091"/>
    </source>
</evidence>
<dbReference type="OrthoDB" id="9812811at2"/>
<accession>A0A1I4Y8Q5</accession>
<dbReference type="Proteomes" id="UP000199153">
    <property type="component" value="Unassembled WGS sequence"/>
</dbReference>
<dbReference type="FunFam" id="3.40.30.10:FF:000122">
    <property type="entry name" value="Peroxiredoxin Q chloroplastic"/>
    <property type="match status" value="1"/>
</dbReference>
<gene>
    <name evidence="18" type="ORF">SAMN05660413_00602</name>
</gene>
<dbReference type="AlphaFoldDB" id="A0A1I4Y8Q5"/>
<evidence type="ECO:0000256" key="9">
    <source>
        <dbReference type="ARBA" id="ARBA00023157"/>
    </source>
</evidence>
<dbReference type="RefSeq" id="WP_093405675.1">
    <property type="nucleotide sequence ID" value="NZ_FOVL01000002.1"/>
</dbReference>
<evidence type="ECO:0000256" key="5">
    <source>
        <dbReference type="ARBA" id="ARBA00022862"/>
    </source>
</evidence>
<dbReference type="InterPro" id="IPR000866">
    <property type="entry name" value="AhpC/TSA"/>
</dbReference>
<evidence type="ECO:0000256" key="15">
    <source>
        <dbReference type="ARBA" id="ARBA00060385"/>
    </source>
</evidence>
<comment type="subcellular location">
    <subcellularLocation>
        <location evidence="15">Thylakoid</location>
    </subcellularLocation>
</comment>
<sequence>MGLKIGDQVPELSLKDEGDNEFSFRNTDKAIVVYFYPKDFTPGCTKEACGFRDSYEDFRDIGAEVIGVSSDSQESHSRFKAKHQLPFFLLSDPEKKARNAFGVKSNLLGLLPGRETFVFNKAGKLIFRFNSLNSSKHIDEALKALRENLQN</sequence>
<dbReference type="GO" id="GO:0009579">
    <property type="term" value="C:thylakoid"/>
    <property type="evidence" value="ECO:0007669"/>
    <property type="project" value="UniProtKB-SubCell"/>
</dbReference>
<evidence type="ECO:0000256" key="4">
    <source>
        <dbReference type="ARBA" id="ARBA00022559"/>
    </source>
</evidence>
<feature type="active site" description="Cysteine sulfenic acid (-SOH) intermediate; for peroxidase activity" evidence="16">
    <location>
        <position position="44"/>
    </location>
</feature>
<feature type="domain" description="Thioredoxin" evidence="17">
    <location>
        <begin position="3"/>
        <end position="150"/>
    </location>
</feature>
<dbReference type="InterPro" id="IPR013766">
    <property type="entry name" value="Thioredoxin_domain"/>
</dbReference>
<evidence type="ECO:0000256" key="2">
    <source>
        <dbReference type="ARBA" id="ARBA00011245"/>
    </source>
</evidence>
<dbReference type="GO" id="GO:0008379">
    <property type="term" value="F:thioredoxin peroxidase activity"/>
    <property type="evidence" value="ECO:0007669"/>
    <property type="project" value="TreeGrafter"/>
</dbReference>
<keyword evidence="7" id="KW-0560">Oxidoreductase</keyword>
<dbReference type="Pfam" id="PF00578">
    <property type="entry name" value="AhpC-TSA"/>
    <property type="match status" value="1"/>
</dbReference>
<keyword evidence="4" id="KW-0575">Peroxidase</keyword>
<keyword evidence="5" id="KW-0049">Antioxidant</keyword>
<comment type="subunit">
    <text evidence="2">Monomer.</text>
</comment>
<dbReference type="SUPFAM" id="SSF52833">
    <property type="entry name" value="Thioredoxin-like"/>
    <property type="match status" value="1"/>
</dbReference>
<dbReference type="GO" id="GO:0005737">
    <property type="term" value="C:cytoplasm"/>
    <property type="evidence" value="ECO:0007669"/>
    <property type="project" value="TreeGrafter"/>
</dbReference>
<evidence type="ECO:0000256" key="3">
    <source>
        <dbReference type="ARBA" id="ARBA00013017"/>
    </source>
</evidence>
<protein>
    <recommendedName>
        <fullName evidence="3">thioredoxin-dependent peroxiredoxin</fullName>
        <ecNumber evidence="3">1.11.1.24</ecNumber>
    </recommendedName>
    <alternativeName>
        <fullName evidence="11">Thioredoxin peroxidase</fullName>
    </alternativeName>
    <alternativeName>
        <fullName evidence="13">Thioredoxin-dependent peroxiredoxin Bcp</fullName>
    </alternativeName>
</protein>
<evidence type="ECO:0000256" key="1">
    <source>
        <dbReference type="ARBA" id="ARBA00003330"/>
    </source>
</evidence>
<dbReference type="STRING" id="287099.SAMN05660413_00602"/>
<dbReference type="EC" id="1.11.1.24" evidence="3"/>
<evidence type="ECO:0000256" key="10">
    <source>
        <dbReference type="ARBA" id="ARBA00023284"/>
    </source>
</evidence>
<comment type="similarity">
    <text evidence="12">Belongs to the peroxiredoxin family. BCP/PrxQ subfamily.</text>
</comment>
<proteinExistence type="inferred from homology"/>
<dbReference type="Gene3D" id="3.40.30.10">
    <property type="entry name" value="Glutaredoxin"/>
    <property type="match status" value="1"/>
</dbReference>
<keyword evidence="9" id="KW-1015">Disulfide bond</keyword>
<dbReference type="PIRSF" id="PIRSF000239">
    <property type="entry name" value="AHPC"/>
    <property type="match status" value="1"/>
</dbReference>